<protein>
    <recommendedName>
        <fullName evidence="1">SURF1-like protein</fullName>
    </recommendedName>
</protein>
<keyword evidence="1" id="KW-1133">Transmembrane helix</keyword>
<proteinExistence type="inferred from homology"/>
<feature type="compositionally biased region" description="Low complexity" evidence="2">
    <location>
        <begin position="270"/>
        <end position="284"/>
    </location>
</feature>
<dbReference type="InterPro" id="IPR002994">
    <property type="entry name" value="Surf1/Shy1"/>
</dbReference>
<evidence type="ECO:0000313" key="3">
    <source>
        <dbReference type="EMBL" id="OYO25301.1"/>
    </source>
</evidence>
<keyword evidence="1" id="KW-1003">Cell membrane</keyword>
<dbReference type="PROSITE" id="PS50895">
    <property type="entry name" value="SURF1"/>
    <property type="match status" value="1"/>
</dbReference>
<evidence type="ECO:0000256" key="2">
    <source>
        <dbReference type="SAM" id="MobiDB-lite"/>
    </source>
</evidence>
<comment type="caution">
    <text evidence="1">Lacks conserved residue(s) required for the propagation of feature annotation.</text>
</comment>
<sequence>MDRSMKHPTHTPAASAPARRRRQALVWVVGLLVTAVMVGLGLWQMQTFRDQGQDAMRARMTQPAVPLESVVQVGQLPRDGYGRPVVARGSYLPERQVLVPEAGHPGRFRVLTALRLADGTVLPVVRGVVEGDQPPPAPGGRVEQIGLLLPTEAEPETELPPGQLGTVRLPRLAQAWPEQLIPGFVSLGDADATAQGLTPAEVAVPSSAGQARNSGYALQWWIFAIAAIAATVKLSRDAARGTGLMAVGNVDKAGDNAVGDTPDTGDERPASTPAGDPSPSSSADADTRLTREDA</sequence>
<comment type="caution">
    <text evidence="3">The sequence shown here is derived from an EMBL/GenBank/DDBJ whole genome shotgun (WGS) entry which is preliminary data.</text>
</comment>
<dbReference type="GO" id="GO:0005886">
    <property type="term" value="C:plasma membrane"/>
    <property type="evidence" value="ECO:0007669"/>
    <property type="project" value="UniProtKB-SubCell"/>
</dbReference>
<dbReference type="CDD" id="cd06662">
    <property type="entry name" value="SURF1"/>
    <property type="match status" value="1"/>
</dbReference>
<evidence type="ECO:0000313" key="4">
    <source>
        <dbReference type="Proteomes" id="UP000216311"/>
    </source>
</evidence>
<dbReference type="Proteomes" id="UP000216311">
    <property type="component" value="Unassembled WGS sequence"/>
</dbReference>
<feature type="region of interest" description="Disordered" evidence="2">
    <location>
        <begin position="249"/>
        <end position="294"/>
    </location>
</feature>
<dbReference type="AlphaFoldDB" id="A0A255HC39"/>
<keyword evidence="1" id="KW-0472">Membrane</keyword>
<organism evidence="3 4">
    <name type="scientific">Enemella dayhoffiae</name>
    <dbReference type="NCBI Taxonomy" id="2016507"/>
    <lineage>
        <taxon>Bacteria</taxon>
        <taxon>Bacillati</taxon>
        <taxon>Actinomycetota</taxon>
        <taxon>Actinomycetes</taxon>
        <taxon>Propionibacteriales</taxon>
        <taxon>Propionibacteriaceae</taxon>
        <taxon>Enemella</taxon>
    </lineage>
</organism>
<keyword evidence="1" id="KW-0812">Transmembrane</keyword>
<comment type="subcellular location">
    <subcellularLocation>
        <location evidence="1">Cell membrane</location>
        <topology evidence="1">Multi-pass membrane protein</topology>
    </subcellularLocation>
</comment>
<feature type="transmembrane region" description="Helical" evidence="1">
    <location>
        <begin position="24"/>
        <end position="43"/>
    </location>
</feature>
<keyword evidence="4" id="KW-1185">Reference proteome</keyword>
<gene>
    <name evidence="3" type="ORF">CGZ93_02345</name>
</gene>
<comment type="similarity">
    <text evidence="1">Belongs to the SURF1 family.</text>
</comment>
<reference evidence="3 4" key="1">
    <citation type="submission" date="2017-07" db="EMBL/GenBank/DDBJ databases">
        <title>Draft whole genome sequences of clinical Proprionibacteriaceae strains.</title>
        <authorList>
            <person name="Bernier A.-M."/>
            <person name="Bernard K."/>
            <person name="Domingo M.-C."/>
        </authorList>
    </citation>
    <scope>NUCLEOTIDE SEQUENCE [LARGE SCALE GENOMIC DNA]</scope>
    <source>
        <strain evidence="3 4">NML 130396</strain>
    </source>
</reference>
<name>A0A255HC39_9ACTN</name>
<dbReference type="OrthoDB" id="3266379at2"/>
<dbReference type="EMBL" id="NMVQ01000001">
    <property type="protein sequence ID" value="OYO25301.1"/>
    <property type="molecule type" value="Genomic_DNA"/>
</dbReference>
<dbReference type="Pfam" id="PF02104">
    <property type="entry name" value="SURF1"/>
    <property type="match status" value="1"/>
</dbReference>
<feature type="compositionally biased region" description="Basic and acidic residues" evidence="2">
    <location>
        <begin position="285"/>
        <end position="294"/>
    </location>
</feature>
<accession>A0A255HC39</accession>
<evidence type="ECO:0000256" key="1">
    <source>
        <dbReference type="RuleBase" id="RU363076"/>
    </source>
</evidence>